<feature type="region of interest" description="Disordered" evidence="1">
    <location>
        <begin position="1"/>
        <end position="25"/>
    </location>
</feature>
<protein>
    <submittedName>
        <fullName evidence="2">Copia protein</fullName>
    </submittedName>
</protein>
<evidence type="ECO:0000313" key="2">
    <source>
        <dbReference type="EMBL" id="KYN22388.1"/>
    </source>
</evidence>
<dbReference type="STRING" id="471704.A0A151JBI5"/>
<dbReference type="GO" id="GO:0071897">
    <property type="term" value="P:DNA biosynthetic process"/>
    <property type="evidence" value="ECO:0007669"/>
    <property type="project" value="UniProtKB-ARBA"/>
</dbReference>
<dbReference type="InterPro" id="IPR043502">
    <property type="entry name" value="DNA/RNA_pol_sf"/>
</dbReference>
<proteinExistence type="predicted"/>
<dbReference type="SUPFAM" id="SSF56672">
    <property type="entry name" value="DNA/RNA polymerases"/>
    <property type="match status" value="1"/>
</dbReference>
<gene>
    <name evidence="2" type="ORF">ALC57_05200</name>
</gene>
<reference evidence="2 3" key="1">
    <citation type="submission" date="2015-09" db="EMBL/GenBank/DDBJ databases">
        <title>Trachymyrmex cornetzi WGS genome.</title>
        <authorList>
            <person name="Nygaard S."/>
            <person name="Hu H."/>
            <person name="Boomsma J."/>
            <person name="Zhang G."/>
        </authorList>
    </citation>
    <scope>NUCLEOTIDE SEQUENCE [LARGE SCALE GENOMIC DNA]</scope>
    <source>
        <strain evidence="2">Tcor2-1</strain>
        <tissue evidence="2">Whole body</tissue>
    </source>
</reference>
<dbReference type="CDD" id="cd09272">
    <property type="entry name" value="RNase_HI_RT_Ty1"/>
    <property type="match status" value="1"/>
</dbReference>
<dbReference type="EMBL" id="KQ979162">
    <property type="protein sequence ID" value="KYN22388.1"/>
    <property type="molecule type" value="Genomic_DNA"/>
</dbReference>
<dbReference type="Proteomes" id="UP000078492">
    <property type="component" value="Unassembled WGS sequence"/>
</dbReference>
<organism evidence="2 3">
    <name type="scientific">Trachymyrmex cornetzi</name>
    <dbReference type="NCBI Taxonomy" id="471704"/>
    <lineage>
        <taxon>Eukaryota</taxon>
        <taxon>Metazoa</taxon>
        <taxon>Ecdysozoa</taxon>
        <taxon>Arthropoda</taxon>
        <taxon>Hexapoda</taxon>
        <taxon>Insecta</taxon>
        <taxon>Pterygota</taxon>
        <taxon>Neoptera</taxon>
        <taxon>Endopterygota</taxon>
        <taxon>Hymenoptera</taxon>
        <taxon>Apocrita</taxon>
        <taxon>Aculeata</taxon>
        <taxon>Formicoidea</taxon>
        <taxon>Formicidae</taxon>
        <taxon>Myrmicinae</taxon>
        <taxon>Trachymyrmex</taxon>
    </lineage>
</organism>
<dbReference type="PANTHER" id="PTHR11439:SF467">
    <property type="entry name" value="INTEGRASE CATALYTIC DOMAIN-CONTAINING PROTEIN"/>
    <property type="match status" value="1"/>
</dbReference>
<keyword evidence="3" id="KW-1185">Reference proteome</keyword>
<evidence type="ECO:0000256" key="1">
    <source>
        <dbReference type="SAM" id="MobiDB-lite"/>
    </source>
</evidence>
<dbReference type="PANTHER" id="PTHR11439">
    <property type="entry name" value="GAG-POL-RELATED RETROTRANSPOSON"/>
    <property type="match status" value="1"/>
</dbReference>
<name>A0A151JBI5_9HYME</name>
<accession>A0A151JBI5</accession>
<evidence type="ECO:0000313" key="3">
    <source>
        <dbReference type="Proteomes" id="UP000078492"/>
    </source>
</evidence>
<sequence length="264" mass="29526">MSESKPVGNPLDPGARLKRSEESVPESGTFPYRELVGAMMYLAVCTRPDIAHAVSYLSQYNDCHDSSHWSAAKRVLRYLKGTRNVGLSFKKLKKPLIGYVDADWANCLDDRKSYTGFAFILAGNPVTWESRKQPTTALSSTEAEYMALSEATKEALYLQSFLMELGMTTVQKVKLFSDNCGAIKLADNPIHHSRSKHIDVRHHFVRGALQSGRIEIIHKPTEDMAADVLTKGLSRSKHRKCTELLGLRFDDVEVNYSPSLEGKC</sequence>
<dbReference type="AlphaFoldDB" id="A0A151JBI5"/>